<evidence type="ECO:0000313" key="6">
    <source>
        <dbReference type="EMBL" id="RRD01361.1"/>
    </source>
</evidence>
<keyword evidence="7" id="KW-1185">Reference proteome</keyword>
<comment type="caution">
    <text evidence="6">The sequence shown here is derived from an EMBL/GenBank/DDBJ whole genome shotgun (WGS) entry which is preliminary data.</text>
</comment>
<dbReference type="EMBL" id="RQXV01000001">
    <property type="protein sequence ID" value="RRD01361.1"/>
    <property type="molecule type" value="Genomic_DNA"/>
</dbReference>
<dbReference type="InterPro" id="IPR036390">
    <property type="entry name" value="WH_DNA-bd_sf"/>
</dbReference>
<gene>
    <name evidence="6" type="ORF">EHS89_02035</name>
</gene>
<protein>
    <submittedName>
        <fullName evidence="6">LysR family transcriptional regulator</fullName>
    </submittedName>
</protein>
<sequence length="289" mass="32379">MDVMELIALKTFEKVAKEGGILAASKQMNTVQSNVTTRIQRLEEELGTKLFYRKGRGLEMTRPGRILLEYVDQILQLERQAAVAVRLAEKGAAQMKIGAMESFSATHLPQLLGALREICPKLQPRISAATTAELVRDVLDHKIDCAFVGGPVDNKDLITIDVFRQELVLVKSAQLEPADNLVLFREGCSYRNKALQWNRDYMSNQLVLSELGTLEGILGCVAQGLGVTLMPRNVMELSIYRNSLVCESLPEDIAQVPTQFIQHRSTPRLKVMERLFDSLQWLPVQNKTA</sequence>
<name>A0A3P1SW11_9GAMM</name>
<keyword evidence="2" id="KW-0805">Transcription regulation</keyword>
<dbReference type="GO" id="GO:0003700">
    <property type="term" value="F:DNA-binding transcription factor activity"/>
    <property type="evidence" value="ECO:0007669"/>
    <property type="project" value="InterPro"/>
</dbReference>
<evidence type="ECO:0000256" key="1">
    <source>
        <dbReference type="ARBA" id="ARBA00009437"/>
    </source>
</evidence>
<proteinExistence type="inferred from homology"/>
<evidence type="ECO:0000256" key="2">
    <source>
        <dbReference type="ARBA" id="ARBA00023015"/>
    </source>
</evidence>
<dbReference type="PANTHER" id="PTHR30126">
    <property type="entry name" value="HTH-TYPE TRANSCRIPTIONAL REGULATOR"/>
    <property type="match status" value="1"/>
</dbReference>
<evidence type="ECO:0000259" key="5">
    <source>
        <dbReference type="PROSITE" id="PS50931"/>
    </source>
</evidence>
<dbReference type="InterPro" id="IPR005119">
    <property type="entry name" value="LysR_subst-bd"/>
</dbReference>
<evidence type="ECO:0000256" key="4">
    <source>
        <dbReference type="ARBA" id="ARBA00023163"/>
    </source>
</evidence>
<dbReference type="InterPro" id="IPR000847">
    <property type="entry name" value="LysR_HTH_N"/>
</dbReference>
<evidence type="ECO:0000256" key="3">
    <source>
        <dbReference type="ARBA" id="ARBA00023125"/>
    </source>
</evidence>
<reference evidence="6 7" key="1">
    <citation type="submission" date="2018-11" db="EMBL/GenBank/DDBJ databases">
        <title>The draft genome sequence of Amphritea balenae JAMM 1525T.</title>
        <authorList>
            <person name="Fang Z."/>
            <person name="Zhang Y."/>
            <person name="Han X."/>
        </authorList>
    </citation>
    <scope>NUCLEOTIDE SEQUENCE [LARGE SCALE GENOMIC DNA]</scope>
    <source>
        <strain evidence="6 7">JAMM 1525</strain>
    </source>
</reference>
<evidence type="ECO:0000313" key="7">
    <source>
        <dbReference type="Proteomes" id="UP000267535"/>
    </source>
</evidence>
<dbReference type="Gene3D" id="3.40.190.10">
    <property type="entry name" value="Periplasmic binding protein-like II"/>
    <property type="match status" value="2"/>
</dbReference>
<dbReference type="OrthoDB" id="464481at2"/>
<feature type="domain" description="HTH lysR-type" evidence="5">
    <location>
        <begin position="4"/>
        <end position="61"/>
    </location>
</feature>
<dbReference type="PROSITE" id="PS50931">
    <property type="entry name" value="HTH_LYSR"/>
    <property type="match status" value="1"/>
</dbReference>
<keyword evidence="3" id="KW-0238">DNA-binding</keyword>
<dbReference type="PANTHER" id="PTHR30126:SF40">
    <property type="entry name" value="HTH-TYPE TRANSCRIPTIONAL REGULATOR GLTR"/>
    <property type="match status" value="1"/>
</dbReference>
<dbReference type="Pfam" id="PF00126">
    <property type="entry name" value="HTH_1"/>
    <property type="match status" value="1"/>
</dbReference>
<dbReference type="InterPro" id="IPR036388">
    <property type="entry name" value="WH-like_DNA-bd_sf"/>
</dbReference>
<organism evidence="6 7">
    <name type="scientific">Amphritea balenae</name>
    <dbReference type="NCBI Taxonomy" id="452629"/>
    <lineage>
        <taxon>Bacteria</taxon>
        <taxon>Pseudomonadati</taxon>
        <taxon>Pseudomonadota</taxon>
        <taxon>Gammaproteobacteria</taxon>
        <taxon>Oceanospirillales</taxon>
        <taxon>Oceanospirillaceae</taxon>
        <taxon>Amphritea</taxon>
    </lineage>
</organism>
<dbReference type="AlphaFoldDB" id="A0A3P1SW11"/>
<dbReference type="SUPFAM" id="SSF46785">
    <property type="entry name" value="Winged helix' DNA-binding domain"/>
    <property type="match status" value="1"/>
</dbReference>
<dbReference type="GO" id="GO:0000976">
    <property type="term" value="F:transcription cis-regulatory region binding"/>
    <property type="evidence" value="ECO:0007669"/>
    <property type="project" value="TreeGrafter"/>
</dbReference>
<dbReference type="Pfam" id="PF03466">
    <property type="entry name" value="LysR_substrate"/>
    <property type="match status" value="1"/>
</dbReference>
<dbReference type="Gene3D" id="1.10.10.10">
    <property type="entry name" value="Winged helix-like DNA-binding domain superfamily/Winged helix DNA-binding domain"/>
    <property type="match status" value="1"/>
</dbReference>
<dbReference type="Proteomes" id="UP000267535">
    <property type="component" value="Unassembled WGS sequence"/>
</dbReference>
<accession>A0A3P1SW11</accession>
<comment type="similarity">
    <text evidence="1">Belongs to the LysR transcriptional regulatory family.</text>
</comment>
<keyword evidence="4" id="KW-0804">Transcription</keyword>
<dbReference type="SUPFAM" id="SSF53850">
    <property type="entry name" value="Periplasmic binding protein-like II"/>
    <property type="match status" value="1"/>
</dbReference>